<comment type="caution">
    <text evidence="1">The sequence shown here is derived from an EMBL/GenBank/DDBJ whole genome shotgun (WGS) entry which is preliminary data.</text>
</comment>
<dbReference type="EMBL" id="RKRF01000013">
    <property type="protein sequence ID" value="RPF50268.1"/>
    <property type="molecule type" value="Genomic_DNA"/>
</dbReference>
<accession>A0A3N5BKQ8</accession>
<proteinExistence type="predicted"/>
<name>A0A3N5BKQ8_9BACI</name>
<evidence type="ECO:0000313" key="2">
    <source>
        <dbReference type="Proteomes" id="UP000276443"/>
    </source>
</evidence>
<dbReference type="RefSeq" id="WP_124223396.1">
    <property type="nucleotide sequence ID" value="NZ_RKRF01000013.1"/>
</dbReference>
<dbReference type="Proteomes" id="UP000276443">
    <property type="component" value="Unassembled WGS sequence"/>
</dbReference>
<reference evidence="1 2" key="1">
    <citation type="submission" date="2018-11" db="EMBL/GenBank/DDBJ databases">
        <title>Genomic Encyclopedia of Type Strains, Phase IV (KMG-IV): sequencing the most valuable type-strain genomes for metagenomic binning, comparative biology and taxonomic classification.</title>
        <authorList>
            <person name="Goeker M."/>
        </authorList>
    </citation>
    <scope>NUCLEOTIDE SEQUENCE [LARGE SCALE GENOMIC DNA]</scope>
    <source>
        <strain evidence="1 2">DSM 18090</strain>
    </source>
</reference>
<evidence type="ECO:0000313" key="1">
    <source>
        <dbReference type="EMBL" id="RPF50268.1"/>
    </source>
</evidence>
<protein>
    <submittedName>
        <fullName evidence="1">Uncharacterized protein</fullName>
    </submittedName>
</protein>
<sequence>MIDIISFIIIFVMILFFGIYYYLGFIKPTSLQIQLLGIHIILFGGILFLNGHQTMNFLIMNLGLFVGVFGTFSNKGQSTNK</sequence>
<organism evidence="1 2">
    <name type="scientific">Aquisalibacillus elongatus</name>
    <dbReference type="NCBI Taxonomy" id="485577"/>
    <lineage>
        <taxon>Bacteria</taxon>
        <taxon>Bacillati</taxon>
        <taxon>Bacillota</taxon>
        <taxon>Bacilli</taxon>
        <taxon>Bacillales</taxon>
        <taxon>Bacillaceae</taxon>
        <taxon>Aquisalibacillus</taxon>
    </lineage>
</organism>
<gene>
    <name evidence="1" type="ORF">EDC24_2703</name>
</gene>
<dbReference type="AlphaFoldDB" id="A0A3N5BKQ8"/>
<keyword evidence="2" id="KW-1185">Reference proteome</keyword>